<dbReference type="Proteomes" id="UP000263900">
    <property type="component" value="Chromosome"/>
</dbReference>
<reference evidence="1 2" key="1">
    <citation type="submission" date="2018-09" db="EMBL/GenBank/DDBJ databases">
        <title>Genome sequencing of strain 6GH32-13.</title>
        <authorList>
            <person name="Weon H.-Y."/>
            <person name="Heo J."/>
            <person name="Kwon S.-W."/>
        </authorList>
    </citation>
    <scope>NUCLEOTIDE SEQUENCE [LARGE SCALE GENOMIC DNA]</scope>
    <source>
        <strain evidence="1 2">5GH32-13</strain>
    </source>
</reference>
<dbReference type="EMBL" id="CP032157">
    <property type="protein sequence ID" value="AXY73921.1"/>
    <property type="molecule type" value="Genomic_DNA"/>
</dbReference>
<evidence type="ECO:0000313" key="1">
    <source>
        <dbReference type="EMBL" id="AXY73921.1"/>
    </source>
</evidence>
<sequence>MTTTANIPDFNPAALMSALPGGLLAFVVPTDCLRSLENWPPFQRAFRQYVGNPEAIYSLYENVRQQPDGNYAFDFQSFYTDFLRWTGQPFINIKNQSKMPTEEPKGPSAERIYNDPNFERTRENMAEFARAGKSASLLREIFRDLTVYAKDSELQSRLFTVLRRIVSSDTINKRGERTVRNGDHAQLQGFNFNARASLRSTMYVRCGVTIDRAAGTATIAIPSFVPKVLIKAARGTSHYRIVAGVAAVNFGAEAFSYERGSTNELPWDHTPTVASSLVLNFPANSPDTILVALGIEYTQQLNGDSYPLKSSDVNATCIVAVSQA</sequence>
<keyword evidence="2" id="KW-1185">Reference proteome</keyword>
<dbReference type="OrthoDB" id="645138at2"/>
<dbReference type="KEGG" id="pseg:D3H65_07975"/>
<organism evidence="1 2">
    <name type="scientific">Paraflavitalea soli</name>
    <dbReference type="NCBI Taxonomy" id="2315862"/>
    <lineage>
        <taxon>Bacteria</taxon>
        <taxon>Pseudomonadati</taxon>
        <taxon>Bacteroidota</taxon>
        <taxon>Chitinophagia</taxon>
        <taxon>Chitinophagales</taxon>
        <taxon>Chitinophagaceae</taxon>
        <taxon>Paraflavitalea</taxon>
    </lineage>
</organism>
<proteinExistence type="predicted"/>
<gene>
    <name evidence="1" type="ORF">D3H65_07975</name>
</gene>
<protein>
    <submittedName>
        <fullName evidence="1">Uncharacterized protein</fullName>
    </submittedName>
</protein>
<name>A0A3B7MTV2_9BACT</name>
<dbReference type="RefSeq" id="WP_119049808.1">
    <property type="nucleotide sequence ID" value="NZ_CP032157.1"/>
</dbReference>
<evidence type="ECO:0000313" key="2">
    <source>
        <dbReference type="Proteomes" id="UP000263900"/>
    </source>
</evidence>
<accession>A0A3B7MTV2</accession>
<dbReference type="AlphaFoldDB" id="A0A3B7MTV2"/>